<evidence type="ECO:0000256" key="1">
    <source>
        <dbReference type="SAM" id="MobiDB-lite"/>
    </source>
</evidence>
<dbReference type="Gene3D" id="1.20.120.20">
    <property type="entry name" value="Apolipoprotein"/>
    <property type="match status" value="1"/>
</dbReference>
<dbReference type="Proteomes" id="UP000324269">
    <property type="component" value="Unassembled WGS sequence"/>
</dbReference>
<evidence type="ECO:0000313" key="3">
    <source>
        <dbReference type="EMBL" id="TYS88076.1"/>
    </source>
</evidence>
<dbReference type="EMBL" id="VTEZ01000001">
    <property type="protein sequence ID" value="TYS88076.1"/>
    <property type="molecule type" value="Genomic_DNA"/>
</dbReference>
<feature type="compositionally biased region" description="Polar residues" evidence="1">
    <location>
        <begin position="284"/>
        <end position="299"/>
    </location>
</feature>
<dbReference type="RefSeq" id="WP_148967377.1">
    <property type="nucleotide sequence ID" value="NZ_JBNIKW010000001.1"/>
</dbReference>
<sequence length="411" mass="44236">MQKHLIQALLFLGVISIPTFASAEGGLLSTVTNEVNAVTDKATITVNDAVSAPDEEKVKPSAETTSDDENQSKGNVISETVDSVTDTVDRTTGTVTGTVNAATKTAGNTVNRTVEQTTEPVTDIVGDSTAPVTETVNNTTKAVTNTVEKTTKSVTGMVDSTTKTVTETVEETTKPVSDSLSDDKPLLEVDLSDDPEVKVNTGIVDVEVSEDPQVKVDTGVVDADVSKKPSVKVDTGIVETEVKDEPSVDIKIENDDAEVEKVDVRKEPVKQEVTAETSAEKADQSSIRMSKAKQLNETILTKPAEVEQKERAKAEESEKQNELPFTPVKEMEPLLTTTTLHTTSQSSSTSGVSGQVTGSTSLWYVSDQQAMAVNFQKANLYEKKNLYYDQWLNAPPSQPPQAISSFQKYIN</sequence>
<proteinExistence type="predicted"/>
<evidence type="ECO:0000313" key="4">
    <source>
        <dbReference type="Proteomes" id="UP000324269"/>
    </source>
</evidence>
<dbReference type="AlphaFoldDB" id="A0A5D4U2F2"/>
<name>A0A5D4U2F2_9BACI</name>
<dbReference type="OrthoDB" id="2843222at2"/>
<feature type="region of interest" description="Disordered" evidence="1">
    <location>
        <begin position="270"/>
        <end position="327"/>
    </location>
</feature>
<keyword evidence="2" id="KW-0732">Signal</keyword>
<feature type="region of interest" description="Disordered" evidence="1">
    <location>
        <begin position="48"/>
        <end position="76"/>
    </location>
</feature>
<accession>A0A5D4U2F2</accession>
<organism evidence="3 4">
    <name type="scientific">Rossellomorea aquimaris</name>
    <dbReference type="NCBI Taxonomy" id="189382"/>
    <lineage>
        <taxon>Bacteria</taxon>
        <taxon>Bacillati</taxon>
        <taxon>Bacillota</taxon>
        <taxon>Bacilli</taxon>
        <taxon>Bacillales</taxon>
        <taxon>Bacillaceae</taxon>
        <taxon>Rossellomorea</taxon>
    </lineage>
</organism>
<reference evidence="3 4" key="1">
    <citation type="submission" date="2019-08" db="EMBL/GenBank/DDBJ databases">
        <title>Bacillus genomes from the desert of Cuatro Cienegas, Coahuila.</title>
        <authorList>
            <person name="Olmedo-Alvarez G."/>
        </authorList>
    </citation>
    <scope>NUCLEOTIDE SEQUENCE [LARGE SCALE GENOMIC DNA]</scope>
    <source>
        <strain evidence="3 4">CH87b_3T</strain>
    </source>
</reference>
<evidence type="ECO:0000256" key="2">
    <source>
        <dbReference type="SAM" id="SignalP"/>
    </source>
</evidence>
<feature type="chain" id="PRO_5030116731" evidence="2">
    <location>
        <begin position="24"/>
        <end position="411"/>
    </location>
</feature>
<comment type="caution">
    <text evidence="3">The sequence shown here is derived from an EMBL/GenBank/DDBJ whole genome shotgun (WGS) entry which is preliminary data.</text>
</comment>
<gene>
    <name evidence="3" type="ORF">FZC85_01140</name>
</gene>
<feature type="compositionally biased region" description="Basic and acidic residues" evidence="1">
    <location>
        <begin position="304"/>
        <end position="321"/>
    </location>
</feature>
<feature type="signal peptide" evidence="2">
    <location>
        <begin position="1"/>
        <end position="23"/>
    </location>
</feature>
<protein>
    <submittedName>
        <fullName evidence="3">Uncharacterized protein</fullName>
    </submittedName>
</protein>